<dbReference type="InterPro" id="IPR037460">
    <property type="entry name" value="SEST-like"/>
</dbReference>
<feature type="signal peptide" evidence="2">
    <location>
        <begin position="1"/>
        <end position="26"/>
    </location>
</feature>
<dbReference type="SUPFAM" id="SSF52266">
    <property type="entry name" value="SGNH hydrolase"/>
    <property type="match status" value="1"/>
</dbReference>
<accession>A0ABS9MZJ7</accession>
<dbReference type="PANTHER" id="PTHR37981:SF1">
    <property type="entry name" value="SGNH HYDROLASE-TYPE ESTERASE DOMAIN-CONTAINING PROTEIN"/>
    <property type="match status" value="1"/>
</dbReference>
<keyword evidence="4" id="KW-1185">Reference proteome</keyword>
<dbReference type="Proteomes" id="UP001201629">
    <property type="component" value="Unassembled WGS sequence"/>
</dbReference>
<evidence type="ECO:0000313" key="3">
    <source>
        <dbReference type="EMBL" id="MCG5443117.1"/>
    </source>
</evidence>
<sequence>MNRILTAAAAMAVASTLLPGPGTAHAAPQESRAPSVRPVEPDRPPATRDDPPDRLADPARDIGRNWRRSNDRAVTTSSDGSGLHVLVADASDGYRWRTAATLVEPGFPTDQWIGQFCVTGSGRRALVVYAPREFANRDELLSGGAFAAVVDLRSGAVHKLPDRVSLAYHNPGCGAGETAALSRRDTRPDGTFETWAATVDTVRGVRTSAVRTPGQVTSLLPYRDGLAGAMGRAVVRLDRGGRAHELARTEAPPHRLLADGANGLAFQVRRGDHVVLNRFAGGRVSAVRTAQVGTERLRPGAGGTVYVVGTRARSQPRAGLPSGWRAVDAPPDSDVSTTGALVVTSAATGREAAGRAGDAPVGSRPQRVTISTRLTGSAKALRFSTVPGDTTAIDAPAGATSTAADPPVDTARVPYDPDRSCAIPRNDSSMQVYQPSAEQVEWAADRAVKSALTFQRPANWKNNGMLAYTPQGTMFPPMPLAGGGSVPAQVLLGILAQESNMWQASWHIVDGSGGNPLTSMGFYGISSGDRLTARQINWNKTDCGYGVGQVTTGMRKVDTNTTIDGLQWTYERQKAVALDYTVNVAASLRILQTKWNTTRNYGLIANNGDPQYIENWWFALWAYNTGFYFPSGSQPWGVGWANNIANTDYPADRAMFLTQPSTVPYGDPPVYDEVGYDNAKHPNHWSYPERVTGFAYTSLRRYDYQDKYWGTTYVTADDRGKLEAQPGHNGLYTFCRYAVNQCDQSMPPHVPAQYPNTKAGACQRDDLKCWWNGPVTWVDCAAKCGKENLRYFSTAPEPTAYNIYPAPRNGDGSCTVEGLPSGARIIDDIDVLSATGPEGCRPTYAKGGTFGLTFGAMGGPNGATIYPSKVDFHQSSHGFGGHVWFAHTMQRNDPDDGLTNDPLKVTGTWTINPTGAWTRVFVHIPDAAAWTRQADYAITAPGIATKHRVLPTRLEANTWVPLGVFDFRGSGTPKVELTNITRDGNYSSDVAFDAIAVQSLSAKPGHFVVGLGDSFSSGEGAGYYSRVSDQYGNDSALRNACHRSSKAWSRQIRIPGTPNNRTVGELSDGNDPNLDFHFAACSGAVTANLMLSQNGSASPPASGGTIRGQFGELTQLDQGWLDENTTLVVLTIGGNDLKWTDALIACATASNCAAPGFVRQGDPKPLRDMITDRINGSVKQDTQRVIREIRSKAANAMIMLAGYPQVFVSGGQYQVPDYRPLPDIGGVGFSGDEVAFLNEMTGKFVITIGSTFDLAVKTNYVDVRGDFANHELGVPFLNEGYFNSLWVPGEYYTQPGDDDEDGEPPTSKNSPHSGHPNVAGFAAYGRALSNRLLPIGYTW</sequence>
<protein>
    <submittedName>
        <fullName evidence="3">GDSL-type esterase/lipase family protein</fullName>
    </submittedName>
</protein>
<gene>
    <name evidence="3" type="ORF">NIE79_000915</name>
</gene>
<proteinExistence type="predicted"/>
<reference evidence="3 4" key="1">
    <citation type="submission" date="2022-01" db="EMBL/GenBank/DDBJ databases">
        <authorList>
            <person name="Riesco R."/>
            <person name="Trujillo M.E."/>
        </authorList>
    </citation>
    <scope>NUCLEOTIDE SEQUENCE [LARGE SCALE GENOMIC DNA]</scope>
    <source>
        <strain evidence="3 4">NIE79</strain>
    </source>
</reference>
<feature type="region of interest" description="Disordered" evidence="1">
    <location>
        <begin position="392"/>
        <end position="414"/>
    </location>
</feature>
<feature type="region of interest" description="Disordered" evidence="1">
    <location>
        <begin position="317"/>
        <end position="336"/>
    </location>
</feature>
<feature type="region of interest" description="Disordered" evidence="1">
    <location>
        <begin position="20"/>
        <end position="60"/>
    </location>
</feature>
<dbReference type="CDD" id="cd01823">
    <property type="entry name" value="SEST_like"/>
    <property type="match status" value="1"/>
</dbReference>
<feature type="compositionally biased region" description="Basic and acidic residues" evidence="1">
    <location>
        <begin position="39"/>
        <end position="60"/>
    </location>
</feature>
<keyword evidence="2" id="KW-0732">Signal</keyword>
<dbReference type="EMBL" id="JAKKFD010000015">
    <property type="protein sequence ID" value="MCG5443117.1"/>
    <property type="molecule type" value="Genomic_DNA"/>
</dbReference>
<comment type="caution">
    <text evidence="3">The sequence shown here is derived from an EMBL/GenBank/DDBJ whole genome shotgun (WGS) entry which is preliminary data.</text>
</comment>
<evidence type="ECO:0000256" key="1">
    <source>
        <dbReference type="SAM" id="MobiDB-lite"/>
    </source>
</evidence>
<evidence type="ECO:0000256" key="2">
    <source>
        <dbReference type="SAM" id="SignalP"/>
    </source>
</evidence>
<evidence type="ECO:0000313" key="4">
    <source>
        <dbReference type="Proteomes" id="UP001201629"/>
    </source>
</evidence>
<feature type="chain" id="PRO_5045640925" evidence="2">
    <location>
        <begin position="27"/>
        <end position="1339"/>
    </location>
</feature>
<organism evidence="3 4">
    <name type="scientific">Micromonospora trifolii</name>
    <dbReference type="NCBI Taxonomy" id="2911208"/>
    <lineage>
        <taxon>Bacteria</taxon>
        <taxon>Bacillati</taxon>
        <taxon>Actinomycetota</taxon>
        <taxon>Actinomycetes</taxon>
        <taxon>Micromonosporales</taxon>
        <taxon>Micromonosporaceae</taxon>
        <taxon>Micromonospora</taxon>
    </lineage>
</organism>
<name>A0ABS9MZJ7_9ACTN</name>
<dbReference type="RefSeq" id="WP_238678355.1">
    <property type="nucleotide sequence ID" value="NZ_JAKKFD010000015.1"/>
</dbReference>
<dbReference type="Gene3D" id="3.40.50.1110">
    <property type="entry name" value="SGNH hydrolase"/>
    <property type="match status" value="1"/>
</dbReference>
<feature type="region of interest" description="Disordered" evidence="1">
    <location>
        <begin position="1293"/>
        <end position="1315"/>
    </location>
</feature>
<dbReference type="InterPro" id="IPR036514">
    <property type="entry name" value="SGNH_hydro_sf"/>
</dbReference>
<dbReference type="PANTHER" id="PTHR37981">
    <property type="entry name" value="LIPASE 2"/>
    <property type="match status" value="1"/>
</dbReference>